<keyword evidence="13" id="KW-1185">Reference proteome</keyword>
<dbReference type="GO" id="GO:0030896">
    <property type="term" value="C:checkpoint clamp complex"/>
    <property type="evidence" value="ECO:0007669"/>
    <property type="project" value="UniProtKB-UniRule"/>
</dbReference>
<dbReference type="PANTHER" id="PTHR15237:SF0">
    <property type="entry name" value="CELL CYCLE CHECKPOINT CONTROL PROTEIN"/>
    <property type="match status" value="1"/>
</dbReference>
<keyword evidence="4" id="KW-0540">Nuclease</keyword>
<feature type="region of interest" description="Disordered" evidence="11">
    <location>
        <begin position="421"/>
        <end position="452"/>
    </location>
</feature>
<gene>
    <name evidence="12" type="ORF">WN55_00790</name>
</gene>
<keyword evidence="7" id="KW-0269">Exonuclease</keyword>
<accession>A0A154PCY9</accession>
<evidence type="ECO:0000256" key="2">
    <source>
        <dbReference type="ARBA" id="ARBA00008494"/>
    </source>
</evidence>
<evidence type="ECO:0000256" key="1">
    <source>
        <dbReference type="ARBA" id="ARBA00004123"/>
    </source>
</evidence>
<dbReference type="GO" id="GO:0031573">
    <property type="term" value="P:mitotic intra-S DNA damage checkpoint signaling"/>
    <property type="evidence" value="ECO:0007669"/>
    <property type="project" value="TreeGrafter"/>
</dbReference>
<dbReference type="SUPFAM" id="SSF55979">
    <property type="entry name" value="DNA clamp"/>
    <property type="match status" value="1"/>
</dbReference>
<dbReference type="Gene3D" id="3.70.10.10">
    <property type="match status" value="1"/>
</dbReference>
<organism evidence="12 13">
    <name type="scientific">Dufourea novaeangliae</name>
    <name type="common">Sweat bee</name>
    <dbReference type="NCBI Taxonomy" id="178035"/>
    <lineage>
        <taxon>Eukaryota</taxon>
        <taxon>Metazoa</taxon>
        <taxon>Ecdysozoa</taxon>
        <taxon>Arthropoda</taxon>
        <taxon>Hexapoda</taxon>
        <taxon>Insecta</taxon>
        <taxon>Pterygota</taxon>
        <taxon>Neoptera</taxon>
        <taxon>Endopterygota</taxon>
        <taxon>Hymenoptera</taxon>
        <taxon>Apocrita</taxon>
        <taxon>Aculeata</taxon>
        <taxon>Apoidea</taxon>
        <taxon>Anthophila</taxon>
        <taxon>Halictidae</taxon>
        <taxon>Rophitinae</taxon>
        <taxon>Dufourea</taxon>
    </lineage>
</organism>
<dbReference type="PANTHER" id="PTHR15237">
    <property type="entry name" value="DNA REPAIR PROTEIN RAD9"/>
    <property type="match status" value="1"/>
</dbReference>
<comment type="similarity">
    <text evidence="2 10">Belongs to the rad9 family.</text>
</comment>
<name>A0A154PCY9_DUFNO</name>
<proteinExistence type="inferred from homology"/>
<feature type="region of interest" description="Disordered" evidence="11">
    <location>
        <begin position="270"/>
        <end position="361"/>
    </location>
</feature>
<dbReference type="InterPro" id="IPR046938">
    <property type="entry name" value="DNA_clamp_sf"/>
</dbReference>
<keyword evidence="5" id="KW-0227">DNA damage</keyword>
<evidence type="ECO:0000256" key="10">
    <source>
        <dbReference type="PIRNR" id="PIRNR009303"/>
    </source>
</evidence>
<feature type="region of interest" description="Disordered" evidence="11">
    <location>
        <begin position="374"/>
        <end position="402"/>
    </location>
</feature>
<dbReference type="GO" id="GO:0006281">
    <property type="term" value="P:DNA repair"/>
    <property type="evidence" value="ECO:0007669"/>
    <property type="project" value="UniProtKB-UniRule"/>
</dbReference>
<evidence type="ECO:0000256" key="9">
    <source>
        <dbReference type="ARBA" id="ARBA00059283"/>
    </source>
</evidence>
<dbReference type="GO" id="GO:0071479">
    <property type="term" value="P:cellular response to ionizing radiation"/>
    <property type="evidence" value="ECO:0007669"/>
    <property type="project" value="TreeGrafter"/>
</dbReference>
<dbReference type="AlphaFoldDB" id="A0A154PCY9"/>
<evidence type="ECO:0000256" key="11">
    <source>
        <dbReference type="SAM" id="MobiDB-lite"/>
    </source>
</evidence>
<dbReference type="EMBL" id="KQ434874">
    <property type="protein sequence ID" value="KZC09657.1"/>
    <property type="molecule type" value="Genomic_DNA"/>
</dbReference>
<dbReference type="STRING" id="178035.A0A154PCY9"/>
<dbReference type="FunFam" id="3.70.10.10:FF:000005">
    <property type="entry name" value="Cell cycle checkpoint control protein"/>
    <property type="match status" value="1"/>
</dbReference>
<feature type="compositionally biased region" description="Basic and acidic residues" evidence="11">
    <location>
        <begin position="320"/>
        <end position="334"/>
    </location>
</feature>
<dbReference type="Proteomes" id="UP000076502">
    <property type="component" value="Unassembled WGS sequence"/>
</dbReference>
<protein>
    <recommendedName>
        <fullName evidence="10">Cell cycle checkpoint control protein</fullName>
    </recommendedName>
</protein>
<evidence type="ECO:0000313" key="13">
    <source>
        <dbReference type="Proteomes" id="UP000076502"/>
    </source>
</evidence>
<dbReference type="InterPro" id="IPR026584">
    <property type="entry name" value="Rad9"/>
</dbReference>
<comment type="function">
    <text evidence="9">Component of the 9-1-1 cell-cycle checkpoint response complex that plays a major role in DNA repair. The 9-1-1 complex is recruited to DNA lesion upon damage by the RAD17-replication factor C (RFC) clamp loader complex. Acts then as a sliding clamp platform on DNA for several proteins involved in long-patch base excision repair (LP-BER). The 9-1-1 complex stimulates DNA polymerase beta (POLB) activity by increasing its affinity for the 3'-OH end of the primer-template and stabilizes POLB to those sites where LP-BER proceeds; endonuclease FEN1 cleavage activity on substrates with double, nick, or gap flaps of distinct sequences and lengths; and DNA ligase I (LIG1) on long-patch base excision repair substrates. The 9-1-1 complex is necessary for the recruitment of RHNO1 to sites of double-stranded breaks (DSB) occurring during the S phase. RAD9A possesses 3'-&gt;5' double stranded DNA exonuclease activity.</text>
</comment>
<feature type="compositionally biased region" description="Basic residues" evidence="11">
    <location>
        <begin position="284"/>
        <end position="307"/>
    </location>
</feature>
<feature type="compositionally biased region" description="Low complexity" evidence="11">
    <location>
        <begin position="378"/>
        <end position="393"/>
    </location>
</feature>
<keyword evidence="3" id="KW-0597">Phosphoprotein</keyword>
<keyword evidence="8" id="KW-0539">Nucleus</keyword>
<dbReference type="OMA" id="FEVFDMP"/>
<sequence length="487" mass="54725">MKCVIPGANIKILAKAIHALAKIGEEMFIEPQSDAISFRTVNMANSAYADFTFCQTYFSYYAYGDLQEDDALKCKISMRSAMAVFKAPNLIDKQVETCHIRLEPDASEIIFILKYKNSIIKTHLLPILDCEKLQTDYDKDSAKNQLSSQGRVFGDAMLNFHQHLIEITFEVSSQKLLLRNYVDDASGLSNTTRTQVALGKGEFDKFDINSDTSITFCMKEFKAFLNFSETVGIPLSMFFEQAGKPVIFALKNPSFEGKLILSTLSSDADSQTETTIVGRQDKSVKRKAGSKQNSRRPNKSKSKIKHRSINDNKTGSSTVKDIHSYLMEKEKETNENISKVNDNFQPNTSNSSMRNNQNKNDISYSLDEQNNQKEFHSNQHGSHNNPSSSSNTSDKFTRASTSGRKLVNSVFSTITKRKSTNFEADMQEREKSDQSDTLEDAVPSSPPPPAKRARLIFQKCFQKTFDPTTLPGYDIILAEDSDENCSD</sequence>
<evidence type="ECO:0000256" key="6">
    <source>
        <dbReference type="ARBA" id="ARBA00022801"/>
    </source>
</evidence>
<dbReference type="GO" id="GO:0004527">
    <property type="term" value="F:exonuclease activity"/>
    <property type="evidence" value="ECO:0007669"/>
    <property type="project" value="UniProtKB-KW"/>
</dbReference>
<evidence type="ECO:0000313" key="12">
    <source>
        <dbReference type="EMBL" id="KZC09657.1"/>
    </source>
</evidence>
<evidence type="ECO:0000256" key="8">
    <source>
        <dbReference type="ARBA" id="ARBA00023242"/>
    </source>
</evidence>
<keyword evidence="6" id="KW-0378">Hydrolase</keyword>
<dbReference type="Pfam" id="PF04139">
    <property type="entry name" value="Rad9"/>
    <property type="match status" value="1"/>
</dbReference>
<evidence type="ECO:0000256" key="5">
    <source>
        <dbReference type="ARBA" id="ARBA00022763"/>
    </source>
</evidence>
<dbReference type="GO" id="GO:0000076">
    <property type="term" value="P:DNA replication checkpoint signaling"/>
    <property type="evidence" value="ECO:0007669"/>
    <property type="project" value="TreeGrafter"/>
</dbReference>
<feature type="compositionally biased region" description="Polar residues" evidence="11">
    <location>
        <begin position="335"/>
        <end position="361"/>
    </location>
</feature>
<evidence type="ECO:0000256" key="7">
    <source>
        <dbReference type="ARBA" id="ARBA00022839"/>
    </source>
</evidence>
<evidence type="ECO:0000256" key="4">
    <source>
        <dbReference type="ARBA" id="ARBA00022722"/>
    </source>
</evidence>
<dbReference type="PIRSF" id="PIRSF009303">
    <property type="entry name" value="Cell_cycle_RAD9"/>
    <property type="match status" value="1"/>
</dbReference>
<reference evidence="12 13" key="1">
    <citation type="submission" date="2015-07" db="EMBL/GenBank/DDBJ databases">
        <title>The genome of Dufourea novaeangliae.</title>
        <authorList>
            <person name="Pan H."/>
            <person name="Kapheim K."/>
        </authorList>
    </citation>
    <scope>NUCLEOTIDE SEQUENCE [LARGE SCALE GENOMIC DNA]</scope>
    <source>
        <strain evidence="12">0120121106</strain>
        <tissue evidence="12">Whole body</tissue>
    </source>
</reference>
<dbReference type="OrthoDB" id="60092at2759"/>
<comment type="subcellular location">
    <subcellularLocation>
        <location evidence="1">Nucleus</location>
    </subcellularLocation>
</comment>
<evidence type="ECO:0000256" key="3">
    <source>
        <dbReference type="ARBA" id="ARBA00022553"/>
    </source>
</evidence>
<dbReference type="InterPro" id="IPR007268">
    <property type="entry name" value="Rad9/Ddc1"/>
</dbReference>